<accession>A0AA97L4W2</accession>
<reference evidence="2" key="1">
    <citation type="submission" date="2025-08" db="UniProtKB">
        <authorList>
            <consortium name="RefSeq"/>
        </authorList>
    </citation>
    <scope>IDENTIFICATION</scope>
    <source>
        <tissue evidence="2">Blood</tissue>
    </source>
</reference>
<dbReference type="PANTHER" id="PTHR33332">
    <property type="entry name" value="REVERSE TRANSCRIPTASE DOMAIN-CONTAINING PROTEIN"/>
    <property type="match status" value="1"/>
</dbReference>
<name>A0AA97L4W2_EUBMA</name>
<protein>
    <submittedName>
        <fullName evidence="2">Uncharacterized protein LOC129334090</fullName>
    </submittedName>
</protein>
<dbReference type="Proteomes" id="UP001190640">
    <property type="component" value="Chromosome 7"/>
</dbReference>
<gene>
    <name evidence="2" type="primary">LOC129334090</name>
</gene>
<dbReference type="RefSeq" id="XP_054842011.1">
    <property type="nucleotide sequence ID" value="XM_054986036.1"/>
</dbReference>
<dbReference type="AlphaFoldDB" id="A0AA97L4W2"/>
<dbReference type="GeneID" id="129334090"/>
<dbReference type="KEGG" id="emc:129334090"/>
<sequence>MDGQPDMAPDHLARALEAVTAWLKQSRLKLNPVKTEVLQLGRGLPDVGIQLPALDGTPLATLPVVKSLGVLLDVSLSMEVQVTAVAKSAFFHLCQIRQLAPYLTPQDLVTVTHATVTSRLDYCNSFYAGLPLGVIRKLQLVQNAAAQVLTGISYQSHITPVLRQLHWLPVEFRIMFKVLVLTFKALSGLGPAYLRDRLSLYVPRRPLR</sequence>
<evidence type="ECO:0000313" key="1">
    <source>
        <dbReference type="Proteomes" id="UP001190640"/>
    </source>
</evidence>
<proteinExistence type="predicted"/>
<organism evidence="1 2">
    <name type="scientific">Eublepharis macularius</name>
    <name type="common">Leopard gecko</name>
    <name type="synonym">Cyrtodactylus macularius</name>
    <dbReference type="NCBI Taxonomy" id="481883"/>
    <lineage>
        <taxon>Eukaryota</taxon>
        <taxon>Metazoa</taxon>
        <taxon>Chordata</taxon>
        <taxon>Craniata</taxon>
        <taxon>Vertebrata</taxon>
        <taxon>Euteleostomi</taxon>
        <taxon>Lepidosauria</taxon>
        <taxon>Squamata</taxon>
        <taxon>Bifurcata</taxon>
        <taxon>Gekkota</taxon>
        <taxon>Eublepharidae</taxon>
        <taxon>Eublepharinae</taxon>
        <taxon>Eublepharis</taxon>
    </lineage>
</organism>
<keyword evidence="1" id="KW-1185">Reference proteome</keyword>
<evidence type="ECO:0000313" key="2">
    <source>
        <dbReference type="RefSeq" id="XP_054842011.1"/>
    </source>
</evidence>